<evidence type="ECO:0000313" key="3">
    <source>
        <dbReference type="Proteomes" id="UP000466681"/>
    </source>
</evidence>
<dbReference type="SUPFAM" id="SSF46785">
    <property type="entry name" value="Winged helix' DNA-binding domain"/>
    <property type="match status" value="1"/>
</dbReference>
<dbReference type="GO" id="GO:0003700">
    <property type="term" value="F:DNA-binding transcription factor activity"/>
    <property type="evidence" value="ECO:0007669"/>
    <property type="project" value="InterPro"/>
</dbReference>
<dbReference type="SMART" id="SM00347">
    <property type="entry name" value="HTH_MARR"/>
    <property type="match status" value="1"/>
</dbReference>
<dbReference type="PANTHER" id="PTHR33164">
    <property type="entry name" value="TRANSCRIPTIONAL REGULATOR, MARR FAMILY"/>
    <property type="match status" value="1"/>
</dbReference>
<organism evidence="2 3">
    <name type="scientific">Mycolicibacterium moriokaense</name>
    <dbReference type="NCBI Taxonomy" id="39691"/>
    <lineage>
        <taxon>Bacteria</taxon>
        <taxon>Bacillati</taxon>
        <taxon>Actinomycetota</taxon>
        <taxon>Actinomycetes</taxon>
        <taxon>Mycobacteriales</taxon>
        <taxon>Mycobacteriaceae</taxon>
        <taxon>Mycolicibacterium</taxon>
    </lineage>
</organism>
<dbReference type="AlphaFoldDB" id="A0AAD1H6Y7"/>
<feature type="domain" description="HTH marR-type" evidence="1">
    <location>
        <begin position="1"/>
        <end position="141"/>
    </location>
</feature>
<dbReference type="EMBL" id="AP022560">
    <property type="protein sequence ID" value="BBW99563.1"/>
    <property type="molecule type" value="Genomic_DNA"/>
</dbReference>
<dbReference type="Gene3D" id="1.10.10.10">
    <property type="entry name" value="Winged helix-like DNA-binding domain superfamily/Winged helix DNA-binding domain"/>
    <property type="match status" value="1"/>
</dbReference>
<dbReference type="GO" id="GO:0006950">
    <property type="term" value="P:response to stress"/>
    <property type="evidence" value="ECO:0007669"/>
    <property type="project" value="TreeGrafter"/>
</dbReference>
<gene>
    <name evidence="2" type="ORF">MMOR_05000</name>
</gene>
<dbReference type="PANTHER" id="PTHR33164:SF43">
    <property type="entry name" value="HTH-TYPE TRANSCRIPTIONAL REPRESSOR YETL"/>
    <property type="match status" value="1"/>
</dbReference>
<dbReference type="PROSITE" id="PS50995">
    <property type="entry name" value="HTH_MARR_2"/>
    <property type="match status" value="1"/>
</dbReference>
<evidence type="ECO:0000259" key="1">
    <source>
        <dbReference type="PROSITE" id="PS50995"/>
    </source>
</evidence>
<dbReference type="Pfam" id="PF01047">
    <property type="entry name" value="MarR"/>
    <property type="match status" value="1"/>
</dbReference>
<dbReference type="InterPro" id="IPR036390">
    <property type="entry name" value="WH_DNA-bd_sf"/>
</dbReference>
<protein>
    <recommendedName>
        <fullName evidence="1">HTH marR-type domain-containing protein</fullName>
    </recommendedName>
</protein>
<accession>A0AAD1H6Y7</accession>
<keyword evidence="3" id="KW-1185">Reference proteome</keyword>
<dbReference type="InterPro" id="IPR036388">
    <property type="entry name" value="WH-like_DNA-bd_sf"/>
</dbReference>
<dbReference type="Proteomes" id="UP000466681">
    <property type="component" value="Chromosome"/>
</dbReference>
<sequence length="152" mass="17509">MPDKVRAVRHDTIGAWAKRCYLAARIAMEDALRPFDLGATQWYVLYHLVNDGPTRQRDLQRILQVERATLSAVAITLVRKQLVEQIPDSIDQRQKLLRITEIGEALWRDLPDLSRIHSVAFDGIDAHDIETAIRVLRTATERLEQRSRQESS</sequence>
<dbReference type="KEGG" id="mmor:MMOR_05000"/>
<dbReference type="RefSeq" id="WP_234810315.1">
    <property type="nucleotide sequence ID" value="NZ_AP022560.1"/>
</dbReference>
<dbReference type="InterPro" id="IPR000835">
    <property type="entry name" value="HTH_MarR-typ"/>
</dbReference>
<name>A0AAD1H6Y7_9MYCO</name>
<dbReference type="InterPro" id="IPR039422">
    <property type="entry name" value="MarR/SlyA-like"/>
</dbReference>
<evidence type="ECO:0000313" key="2">
    <source>
        <dbReference type="EMBL" id="BBW99563.1"/>
    </source>
</evidence>
<proteinExistence type="predicted"/>
<reference evidence="2 3" key="1">
    <citation type="journal article" date="2019" name="Emerg. Microbes Infect.">
        <title>Comprehensive subspecies identification of 175 nontuberculous mycobacteria species based on 7547 genomic profiles.</title>
        <authorList>
            <person name="Matsumoto Y."/>
            <person name="Kinjo T."/>
            <person name="Motooka D."/>
            <person name="Nabeya D."/>
            <person name="Jung N."/>
            <person name="Uechi K."/>
            <person name="Horii T."/>
            <person name="Iida T."/>
            <person name="Fujita J."/>
            <person name="Nakamura S."/>
        </authorList>
    </citation>
    <scope>NUCLEOTIDE SEQUENCE [LARGE SCALE GENOMIC DNA]</scope>
    <source>
        <strain evidence="2 3">JCM 6375</strain>
    </source>
</reference>